<name>J1HLX7_9ACTO</name>
<dbReference type="PROSITE" id="PS51186">
    <property type="entry name" value="GNAT"/>
    <property type="match status" value="1"/>
</dbReference>
<dbReference type="PANTHER" id="PTHR43420">
    <property type="entry name" value="ACETYLTRANSFERASE"/>
    <property type="match status" value="1"/>
</dbReference>
<evidence type="ECO:0000313" key="4">
    <source>
        <dbReference type="EMBL" id="EJF46578.1"/>
    </source>
</evidence>
<dbReference type="RefSeq" id="WP_008730526.1">
    <property type="nucleotide sequence ID" value="NZ_AKFT01000056.1"/>
</dbReference>
<sequence>MRQNALDIALRAWEPVFPQMKKAVPGFVYDAFYPDGWQARQLSDLGQILDDEPETVDVALVNGVMAGWVCTRIHPEDSMGEVYVIAVAPDFQRQGIGRALMEHSQNRAMDAGMTMMMVETGGDPGHAPARAAYEAGGYQRWPVARYFKDLRQ</sequence>
<dbReference type="Gene3D" id="3.40.630.30">
    <property type="match status" value="1"/>
</dbReference>
<keyword evidence="5" id="KW-1185">Reference proteome</keyword>
<evidence type="ECO:0000313" key="5">
    <source>
        <dbReference type="Proteomes" id="UP000002941"/>
    </source>
</evidence>
<reference evidence="4 5" key="1">
    <citation type="submission" date="2012-05" db="EMBL/GenBank/DDBJ databases">
        <authorList>
            <person name="Harkins D.M."/>
            <person name="Madupu R."/>
            <person name="Durkin A.S."/>
            <person name="Torralba M."/>
            <person name="Methe B."/>
            <person name="Sutton G.G."/>
            <person name="Nelson K.E."/>
        </authorList>
    </citation>
    <scope>NUCLEOTIDE SEQUENCE [LARGE SCALE GENOMIC DNA]</scope>
    <source>
        <strain evidence="4 5">F0489</strain>
    </source>
</reference>
<protein>
    <submittedName>
        <fullName evidence="4">Acetyltransferase, GNAT family</fullName>
    </submittedName>
</protein>
<accession>J1HLX7</accession>
<dbReference type="InterPro" id="IPR050680">
    <property type="entry name" value="YpeA/RimI_acetyltransf"/>
</dbReference>
<feature type="domain" description="N-acetyltransferase" evidence="3">
    <location>
        <begin position="8"/>
        <end position="152"/>
    </location>
</feature>
<comment type="caution">
    <text evidence="4">The sequence shown here is derived from an EMBL/GenBank/DDBJ whole genome shotgun (WGS) entry which is preliminary data.</text>
</comment>
<dbReference type="GO" id="GO:0016747">
    <property type="term" value="F:acyltransferase activity, transferring groups other than amino-acyl groups"/>
    <property type="evidence" value="ECO:0007669"/>
    <property type="project" value="InterPro"/>
</dbReference>
<dbReference type="Pfam" id="PF00583">
    <property type="entry name" value="Acetyltransf_1"/>
    <property type="match status" value="1"/>
</dbReference>
<dbReference type="CDD" id="cd04301">
    <property type="entry name" value="NAT_SF"/>
    <property type="match status" value="1"/>
</dbReference>
<proteinExistence type="predicted"/>
<dbReference type="Proteomes" id="UP000002941">
    <property type="component" value="Unassembled WGS sequence"/>
</dbReference>
<organism evidence="4 5">
    <name type="scientific">Actinomyces massiliensis F0489</name>
    <dbReference type="NCBI Taxonomy" id="1125718"/>
    <lineage>
        <taxon>Bacteria</taxon>
        <taxon>Bacillati</taxon>
        <taxon>Actinomycetota</taxon>
        <taxon>Actinomycetes</taxon>
        <taxon>Actinomycetales</taxon>
        <taxon>Actinomycetaceae</taxon>
        <taxon>Actinomyces</taxon>
    </lineage>
</organism>
<dbReference type="SUPFAM" id="SSF55729">
    <property type="entry name" value="Acyl-CoA N-acyltransferases (Nat)"/>
    <property type="match status" value="1"/>
</dbReference>
<gene>
    <name evidence="4" type="ORF">HMPREF1318_2122</name>
</gene>
<evidence type="ECO:0000256" key="1">
    <source>
        <dbReference type="ARBA" id="ARBA00022679"/>
    </source>
</evidence>
<dbReference type="PATRIC" id="fig|1125718.3.peg.815"/>
<dbReference type="AlphaFoldDB" id="J1HLX7"/>
<keyword evidence="1 4" id="KW-0808">Transferase</keyword>
<dbReference type="InterPro" id="IPR000182">
    <property type="entry name" value="GNAT_dom"/>
</dbReference>
<dbReference type="eggNOG" id="COG0456">
    <property type="taxonomic scope" value="Bacteria"/>
</dbReference>
<dbReference type="OrthoDB" id="9803233at2"/>
<keyword evidence="2" id="KW-0012">Acyltransferase</keyword>
<dbReference type="PANTHER" id="PTHR43420:SF44">
    <property type="entry name" value="ACETYLTRANSFERASE YPEA"/>
    <property type="match status" value="1"/>
</dbReference>
<evidence type="ECO:0000259" key="3">
    <source>
        <dbReference type="PROSITE" id="PS51186"/>
    </source>
</evidence>
<dbReference type="InterPro" id="IPR016181">
    <property type="entry name" value="Acyl_CoA_acyltransferase"/>
</dbReference>
<evidence type="ECO:0000256" key="2">
    <source>
        <dbReference type="ARBA" id="ARBA00023315"/>
    </source>
</evidence>
<dbReference type="EMBL" id="AKFT01000056">
    <property type="protein sequence ID" value="EJF46578.1"/>
    <property type="molecule type" value="Genomic_DNA"/>
</dbReference>